<evidence type="ECO:0000256" key="3">
    <source>
        <dbReference type="ARBA" id="ARBA00006351"/>
    </source>
</evidence>
<comment type="caution">
    <text evidence="10">The sequence shown here is derived from an EMBL/GenBank/DDBJ whole genome shotgun (WGS) entry which is preliminary data.</text>
</comment>
<dbReference type="SUPFAM" id="SSF53448">
    <property type="entry name" value="Nucleotide-diphospho-sugar transferases"/>
    <property type="match status" value="1"/>
</dbReference>
<evidence type="ECO:0000256" key="2">
    <source>
        <dbReference type="ARBA" id="ARBA00004713"/>
    </source>
</evidence>
<comment type="pathway">
    <text evidence="2">Bacterial outer membrane biogenesis; LPS core biosynthesis.</text>
</comment>
<protein>
    <submittedName>
        <fullName evidence="10">Glycosyl transferase family 8</fullName>
    </submittedName>
</protein>
<comment type="cofactor">
    <cofactor evidence="1">
        <name>Mg(2+)</name>
        <dbReference type="ChEBI" id="CHEBI:18420"/>
    </cofactor>
</comment>
<dbReference type="InterPro" id="IPR002495">
    <property type="entry name" value="Glyco_trans_8"/>
</dbReference>
<evidence type="ECO:0000256" key="6">
    <source>
        <dbReference type="ARBA" id="ARBA00022723"/>
    </source>
</evidence>
<evidence type="ECO:0000259" key="9">
    <source>
        <dbReference type="Pfam" id="PF08437"/>
    </source>
</evidence>
<dbReference type="PANTHER" id="PTHR13778:SF47">
    <property type="entry name" value="LIPOPOLYSACCHARIDE 1,3-GALACTOSYLTRANSFERASE"/>
    <property type="match status" value="1"/>
</dbReference>
<evidence type="ECO:0000256" key="4">
    <source>
        <dbReference type="ARBA" id="ARBA00022676"/>
    </source>
</evidence>
<dbReference type="Pfam" id="PF01501">
    <property type="entry name" value="Glyco_transf_8"/>
    <property type="match status" value="1"/>
</dbReference>
<dbReference type="InterPro" id="IPR029044">
    <property type="entry name" value="Nucleotide-diphossugar_trans"/>
</dbReference>
<evidence type="ECO:0000256" key="7">
    <source>
        <dbReference type="ARBA" id="ARBA00022842"/>
    </source>
</evidence>
<keyword evidence="4" id="KW-0328">Glycosyltransferase</keyword>
<keyword evidence="8" id="KW-0448">Lipopolysaccharide biosynthesis</keyword>
<dbReference type="Pfam" id="PF08437">
    <property type="entry name" value="Glyco_transf_8C"/>
    <property type="match status" value="1"/>
</dbReference>
<organism evidence="10 11">
    <name type="scientific">Megamonas rupellensis</name>
    <dbReference type="NCBI Taxonomy" id="491921"/>
    <lineage>
        <taxon>Bacteria</taxon>
        <taxon>Bacillati</taxon>
        <taxon>Bacillota</taxon>
        <taxon>Negativicutes</taxon>
        <taxon>Selenomonadales</taxon>
        <taxon>Selenomonadaceae</taxon>
        <taxon>Megamonas</taxon>
    </lineage>
</organism>
<evidence type="ECO:0000313" key="10">
    <source>
        <dbReference type="EMBL" id="RGQ06713.1"/>
    </source>
</evidence>
<comment type="similarity">
    <text evidence="3">Belongs to the glycosyltransferase 8 family.</text>
</comment>
<dbReference type="Proteomes" id="UP000284662">
    <property type="component" value="Unassembled WGS sequence"/>
</dbReference>
<dbReference type="EMBL" id="QRST01000005">
    <property type="protein sequence ID" value="RGQ06713.1"/>
    <property type="molecule type" value="Genomic_DNA"/>
</dbReference>
<dbReference type="InterPro" id="IPR013645">
    <property type="entry name" value="Glyco_transf_8N"/>
</dbReference>
<evidence type="ECO:0000256" key="5">
    <source>
        <dbReference type="ARBA" id="ARBA00022679"/>
    </source>
</evidence>
<gene>
    <name evidence="10" type="ORF">DWZ11_04500</name>
</gene>
<accession>A0A411ZV62</accession>
<dbReference type="GO" id="GO:0046872">
    <property type="term" value="F:metal ion binding"/>
    <property type="evidence" value="ECO:0007669"/>
    <property type="project" value="UniProtKB-KW"/>
</dbReference>
<dbReference type="RefSeq" id="WP_117585767.1">
    <property type="nucleotide sequence ID" value="NZ_QRST01000005.1"/>
</dbReference>
<name>A0A411ZV62_9FIRM</name>
<feature type="domain" description="Glycosyl transferase family 8 C-terminal" evidence="9">
    <location>
        <begin position="271"/>
        <end position="323"/>
    </location>
</feature>
<dbReference type="Gene3D" id="3.90.550.10">
    <property type="entry name" value="Spore Coat Polysaccharide Biosynthesis Protein SpsA, Chain A"/>
    <property type="match status" value="1"/>
</dbReference>
<dbReference type="CDD" id="cd04194">
    <property type="entry name" value="GT8_A4GalT_like"/>
    <property type="match status" value="1"/>
</dbReference>
<sequence>MHLSSNSIIKTTHYNYSKIFSNPINIGYGIDDNFARCTATSIFSFYKNNPNKNFIFHILENNLSNTYKEKFHLLAKKYSLNIIIYTINIDILKNLPSNITFTTAMYFRYMFPYILKNNEKIIYIDGDTLCLNNAEELFNIDLENNIIAAVPDLKWANKTRNEALSLKNHIYFNSGMLLINAKKWNEFNTFEKLIECLSTIGKNFLFPDQDALNLVLTNKVKYIDLKFNWIKVENLSNDNIDNIIILHYAASPKPWSLSWSLNPKTNNINRNIYKTYEEQTPFFNMPLIRPKTYKEMEHYAKSLRKNHFYIDSFKWYLKYLIKKLFK</sequence>
<keyword evidence="7" id="KW-0460">Magnesium</keyword>
<dbReference type="PANTHER" id="PTHR13778">
    <property type="entry name" value="GLYCOSYLTRANSFERASE 8 DOMAIN-CONTAINING PROTEIN"/>
    <property type="match status" value="1"/>
</dbReference>
<dbReference type="GO" id="GO:0008918">
    <property type="term" value="F:lipopolysaccharide 3-alpha-galactosyltransferase activity"/>
    <property type="evidence" value="ECO:0007669"/>
    <property type="project" value="InterPro"/>
</dbReference>
<reference evidence="10 11" key="1">
    <citation type="submission" date="2018-08" db="EMBL/GenBank/DDBJ databases">
        <title>A genome reference for cultivated species of the human gut microbiota.</title>
        <authorList>
            <person name="Zou Y."/>
            <person name="Xue W."/>
            <person name="Luo G."/>
        </authorList>
    </citation>
    <scope>NUCLEOTIDE SEQUENCE [LARGE SCALE GENOMIC DNA]</scope>
    <source>
        <strain evidence="10 11">AF29-2</strain>
    </source>
</reference>
<dbReference type="AlphaFoldDB" id="A0A411ZV62"/>
<evidence type="ECO:0000313" key="11">
    <source>
        <dbReference type="Proteomes" id="UP000284662"/>
    </source>
</evidence>
<dbReference type="InterPro" id="IPR050748">
    <property type="entry name" value="Glycosyltrans_8_dom-fam"/>
</dbReference>
<proteinExistence type="inferred from homology"/>
<keyword evidence="5 10" id="KW-0808">Transferase</keyword>
<keyword evidence="6" id="KW-0479">Metal-binding</keyword>
<evidence type="ECO:0000256" key="1">
    <source>
        <dbReference type="ARBA" id="ARBA00001946"/>
    </source>
</evidence>
<evidence type="ECO:0000256" key="8">
    <source>
        <dbReference type="ARBA" id="ARBA00022985"/>
    </source>
</evidence>